<evidence type="ECO:0000313" key="2">
    <source>
        <dbReference type="Proteomes" id="UP000239458"/>
    </source>
</evidence>
<dbReference type="CDD" id="cd14744">
    <property type="entry name" value="PAAR_CT_2"/>
    <property type="match status" value="1"/>
</dbReference>
<protein>
    <recommendedName>
        <fullName evidence="3">PAAR domain-containing protein</fullName>
    </recommendedName>
</protein>
<comment type="caution">
    <text evidence="1">The sequence shown here is derived from an EMBL/GenBank/DDBJ whole genome shotgun (WGS) entry which is preliminary data.</text>
</comment>
<organism evidence="1 2">
    <name type="scientific">Pseudomonas cedrina</name>
    <dbReference type="NCBI Taxonomy" id="651740"/>
    <lineage>
        <taxon>Bacteria</taxon>
        <taxon>Pseudomonadati</taxon>
        <taxon>Pseudomonadota</taxon>
        <taxon>Gammaproteobacteria</taxon>
        <taxon>Pseudomonadales</taxon>
        <taxon>Pseudomonadaceae</taxon>
        <taxon>Pseudomonas</taxon>
    </lineage>
</organism>
<dbReference type="RefSeq" id="WP_105227323.1">
    <property type="nucleotide sequence ID" value="NZ_PCQE01000001.1"/>
</dbReference>
<reference evidence="1 2" key="1">
    <citation type="submission" date="2017-09" db="EMBL/GenBank/DDBJ databases">
        <title>Genomic, metabolic, and phenotypic characteristics of bacterial isolates from the natural microbiome of the model nematode Caenorhabditis elegans.</title>
        <authorList>
            <person name="Zimmermann J."/>
            <person name="Obeng N."/>
            <person name="Yang W."/>
            <person name="Obeng O."/>
            <person name="Kissoyan K."/>
            <person name="Pees B."/>
            <person name="Dirksen P."/>
            <person name="Hoppner M."/>
            <person name="Franke A."/>
            <person name="Rosenstiel P."/>
            <person name="Leippe M."/>
            <person name="Dierking K."/>
            <person name="Kaleta C."/>
            <person name="Schulenburg H."/>
        </authorList>
    </citation>
    <scope>NUCLEOTIDE SEQUENCE [LARGE SCALE GENOMIC DNA]</scope>
    <source>
        <strain evidence="1 2">MYb184</strain>
    </source>
</reference>
<evidence type="ECO:0008006" key="3">
    <source>
        <dbReference type="Google" id="ProtNLM"/>
    </source>
</evidence>
<evidence type="ECO:0000313" key="1">
    <source>
        <dbReference type="EMBL" id="PRC10970.1"/>
    </source>
</evidence>
<dbReference type="InterPro" id="IPR008727">
    <property type="entry name" value="PAAR_motif"/>
</dbReference>
<dbReference type="Proteomes" id="UP000239458">
    <property type="component" value="Unassembled WGS sequence"/>
</dbReference>
<dbReference type="AlphaFoldDB" id="A0A2S9E7Z6"/>
<gene>
    <name evidence="1" type="ORF">CQ006_01305</name>
</gene>
<name>A0A2S9E7Z6_PSECE</name>
<dbReference type="Pfam" id="PF05488">
    <property type="entry name" value="PAAR_motif"/>
    <property type="match status" value="1"/>
</dbReference>
<dbReference type="Gene3D" id="2.60.200.60">
    <property type="match status" value="1"/>
</dbReference>
<sequence>MKPFVRKGDTLHEYGGEVLEGHYLCHGQPIACQGDSVRCDLHGMTTIAEGSDLVQFDGRPAALDGHCCDCGCTLVSSMPDTSAAS</sequence>
<proteinExistence type="predicted"/>
<accession>A0A2S9E7Z6</accession>
<dbReference type="EMBL" id="PCQE01000001">
    <property type="protein sequence ID" value="PRC10970.1"/>
    <property type="molecule type" value="Genomic_DNA"/>
</dbReference>